<evidence type="ECO:0000313" key="8">
    <source>
        <dbReference type="RefSeq" id="XP_014475516.1"/>
    </source>
</evidence>
<evidence type="ECO:0000256" key="2">
    <source>
        <dbReference type="ARBA" id="ARBA00022690"/>
    </source>
</evidence>
<evidence type="ECO:0000259" key="6">
    <source>
        <dbReference type="Pfam" id="PF01826"/>
    </source>
</evidence>
<keyword evidence="5" id="KW-0732">Signal</keyword>
<dbReference type="InterPro" id="IPR051368">
    <property type="entry name" value="SerProtInhib-TIL_Domain"/>
</dbReference>
<feature type="domain" description="TIL" evidence="6">
    <location>
        <begin position="25"/>
        <end position="79"/>
    </location>
</feature>
<dbReference type="InterPro" id="IPR036084">
    <property type="entry name" value="Ser_inhib-like_sf"/>
</dbReference>
<reference evidence="8" key="1">
    <citation type="submission" date="2025-08" db="UniProtKB">
        <authorList>
            <consortium name="RefSeq"/>
        </authorList>
    </citation>
    <scope>IDENTIFICATION</scope>
</reference>
<evidence type="ECO:0000256" key="3">
    <source>
        <dbReference type="ARBA" id="ARBA00022900"/>
    </source>
</evidence>
<dbReference type="Pfam" id="PF01826">
    <property type="entry name" value="TIL"/>
    <property type="match status" value="1"/>
</dbReference>
<accession>A0A6P3XAS9</accession>
<dbReference type="PANTHER" id="PTHR23259">
    <property type="entry name" value="RIDDLE"/>
    <property type="match status" value="1"/>
</dbReference>
<dbReference type="Gene3D" id="2.10.25.10">
    <property type="entry name" value="Laminin"/>
    <property type="match status" value="1"/>
</dbReference>
<proteinExistence type="inferred from homology"/>
<keyword evidence="7" id="KW-1185">Reference proteome</keyword>
<evidence type="ECO:0000313" key="7">
    <source>
        <dbReference type="Proteomes" id="UP000515204"/>
    </source>
</evidence>
<evidence type="ECO:0000256" key="4">
    <source>
        <dbReference type="ARBA" id="ARBA00023157"/>
    </source>
</evidence>
<keyword evidence="2" id="KW-0646">Protease inhibitor</keyword>
<dbReference type="Proteomes" id="UP000515204">
    <property type="component" value="Unplaced"/>
</dbReference>
<dbReference type="GeneID" id="106744897"/>
<dbReference type="PANTHER" id="PTHR23259:SF70">
    <property type="entry name" value="ACCESSORY GLAND PROTEIN ACP62F-RELATED"/>
    <property type="match status" value="1"/>
</dbReference>
<evidence type="ECO:0000256" key="1">
    <source>
        <dbReference type="ARBA" id="ARBA00007611"/>
    </source>
</evidence>
<dbReference type="SUPFAM" id="SSF57567">
    <property type="entry name" value="Serine protease inhibitors"/>
    <property type="match status" value="1"/>
</dbReference>
<comment type="similarity">
    <text evidence="1">Belongs to the serine protease inhibitor-like (TIL domain-containing) family.</text>
</comment>
<dbReference type="FunFam" id="2.10.25.10:FF:000055">
    <property type="entry name" value="alpha-tectorin isoform X1"/>
    <property type="match status" value="1"/>
</dbReference>
<organism evidence="7 8">
    <name type="scientific">Dinoponera quadriceps</name>
    <name type="common">South American ant</name>
    <dbReference type="NCBI Taxonomy" id="609295"/>
    <lineage>
        <taxon>Eukaryota</taxon>
        <taxon>Metazoa</taxon>
        <taxon>Ecdysozoa</taxon>
        <taxon>Arthropoda</taxon>
        <taxon>Hexapoda</taxon>
        <taxon>Insecta</taxon>
        <taxon>Pterygota</taxon>
        <taxon>Neoptera</taxon>
        <taxon>Endopterygota</taxon>
        <taxon>Hymenoptera</taxon>
        <taxon>Apocrita</taxon>
        <taxon>Aculeata</taxon>
        <taxon>Formicoidea</taxon>
        <taxon>Formicidae</taxon>
        <taxon>Ponerinae</taxon>
        <taxon>Ponerini</taxon>
        <taxon>Dinoponera</taxon>
    </lineage>
</organism>
<evidence type="ECO:0000256" key="5">
    <source>
        <dbReference type="SAM" id="SignalP"/>
    </source>
</evidence>
<dbReference type="CDD" id="cd19941">
    <property type="entry name" value="TIL"/>
    <property type="match status" value="1"/>
</dbReference>
<name>A0A6P3XAS9_DINQU</name>
<dbReference type="AlphaFoldDB" id="A0A6P3XAS9"/>
<keyword evidence="4" id="KW-1015">Disulfide bond</keyword>
<keyword evidence="3" id="KW-0722">Serine protease inhibitor</keyword>
<sequence>MSRASFVLLIAVVVLFSTATSNHVCGPNEEYTTCGSACQPTCSNPDPHQICTLQCVIGCQCKEGFLSNGAGRCVSPQNC</sequence>
<gene>
    <name evidence="8" type="primary">LOC106744897</name>
</gene>
<dbReference type="KEGG" id="dqu:106744897"/>
<feature type="signal peptide" evidence="5">
    <location>
        <begin position="1"/>
        <end position="21"/>
    </location>
</feature>
<dbReference type="RefSeq" id="XP_014475516.1">
    <property type="nucleotide sequence ID" value="XM_014620030.1"/>
</dbReference>
<protein>
    <submittedName>
        <fullName evidence="8">Chymotrypsin inhibitor-like</fullName>
    </submittedName>
</protein>
<dbReference type="OrthoDB" id="6236007at2759"/>
<dbReference type="GO" id="GO:0004867">
    <property type="term" value="F:serine-type endopeptidase inhibitor activity"/>
    <property type="evidence" value="ECO:0007669"/>
    <property type="project" value="UniProtKB-KW"/>
</dbReference>
<feature type="chain" id="PRO_5027627884" evidence="5">
    <location>
        <begin position="22"/>
        <end position="79"/>
    </location>
</feature>
<dbReference type="InterPro" id="IPR002919">
    <property type="entry name" value="TIL_dom"/>
</dbReference>